<dbReference type="GO" id="GO:0006952">
    <property type="term" value="P:defense response"/>
    <property type="evidence" value="ECO:0007669"/>
    <property type="project" value="InterPro"/>
</dbReference>
<dbReference type="Proteomes" id="UP000826271">
    <property type="component" value="Unassembled WGS sequence"/>
</dbReference>
<dbReference type="AlphaFoldDB" id="A0AAV6WRY4"/>
<dbReference type="Gene3D" id="3.30.530.20">
    <property type="match status" value="1"/>
</dbReference>
<comment type="caution">
    <text evidence="2">The sequence shown here is derived from an EMBL/GenBank/DDBJ whole genome shotgun (WGS) entry which is preliminary data.</text>
</comment>
<sequence length="147" mass="16528">MAQIAKIEAKAEIKCDPAKLYDFFKYNMTQFVNLAPHIFKGAQLVEGEEGHVGNVKLFEYVLGIIPMTVKVKTEAINDEERSITFKALEGNLMQLYSSFGSKVTFTDGFIKWCIEFEKANDLAPNPDIYAILAVEISKGLDAYLLNH</sequence>
<name>A0AAV6WRY4_9LAMI</name>
<evidence type="ECO:0000259" key="1">
    <source>
        <dbReference type="SMART" id="SM01037"/>
    </source>
</evidence>
<dbReference type="InterPro" id="IPR023393">
    <property type="entry name" value="START-like_dom_sf"/>
</dbReference>
<dbReference type="PANTHER" id="PTHR31907">
    <property type="entry name" value="MLP-LIKE PROTEIN 423"/>
    <property type="match status" value="1"/>
</dbReference>
<dbReference type="Pfam" id="PF00407">
    <property type="entry name" value="Bet_v_1"/>
    <property type="match status" value="1"/>
</dbReference>
<evidence type="ECO:0000313" key="3">
    <source>
        <dbReference type="Proteomes" id="UP000826271"/>
    </source>
</evidence>
<gene>
    <name evidence="2" type="ORF">BUALT_Bualt11G0062400</name>
</gene>
<organism evidence="2 3">
    <name type="scientific">Buddleja alternifolia</name>
    <dbReference type="NCBI Taxonomy" id="168488"/>
    <lineage>
        <taxon>Eukaryota</taxon>
        <taxon>Viridiplantae</taxon>
        <taxon>Streptophyta</taxon>
        <taxon>Embryophyta</taxon>
        <taxon>Tracheophyta</taxon>
        <taxon>Spermatophyta</taxon>
        <taxon>Magnoliopsida</taxon>
        <taxon>eudicotyledons</taxon>
        <taxon>Gunneridae</taxon>
        <taxon>Pentapetalae</taxon>
        <taxon>asterids</taxon>
        <taxon>lamiids</taxon>
        <taxon>Lamiales</taxon>
        <taxon>Scrophulariaceae</taxon>
        <taxon>Buddlejeae</taxon>
        <taxon>Buddleja</taxon>
    </lineage>
</organism>
<reference evidence="2" key="1">
    <citation type="submission" date="2019-10" db="EMBL/GenBank/DDBJ databases">
        <authorList>
            <person name="Zhang R."/>
            <person name="Pan Y."/>
            <person name="Wang J."/>
            <person name="Ma R."/>
            <person name="Yu S."/>
        </authorList>
    </citation>
    <scope>NUCLEOTIDE SEQUENCE</scope>
    <source>
        <strain evidence="2">LA-IB0</strain>
        <tissue evidence="2">Leaf</tissue>
    </source>
</reference>
<proteinExistence type="predicted"/>
<dbReference type="InterPro" id="IPR051761">
    <property type="entry name" value="MLP-like_ligand-binding"/>
</dbReference>
<dbReference type="EMBL" id="WHWC01000011">
    <property type="protein sequence ID" value="KAG8373796.1"/>
    <property type="molecule type" value="Genomic_DNA"/>
</dbReference>
<protein>
    <recommendedName>
        <fullName evidence="1">Bet v I/Major latex protein domain-containing protein</fullName>
    </recommendedName>
</protein>
<accession>A0AAV6WRY4</accession>
<keyword evidence="3" id="KW-1185">Reference proteome</keyword>
<feature type="domain" description="Bet v I/Major latex protein" evidence="1">
    <location>
        <begin position="2"/>
        <end position="147"/>
    </location>
</feature>
<dbReference type="InterPro" id="IPR000916">
    <property type="entry name" value="Bet_v_I/MLP"/>
</dbReference>
<evidence type="ECO:0000313" key="2">
    <source>
        <dbReference type="EMBL" id="KAG8373796.1"/>
    </source>
</evidence>
<dbReference type="SUPFAM" id="SSF55961">
    <property type="entry name" value="Bet v1-like"/>
    <property type="match status" value="1"/>
</dbReference>
<dbReference type="SMART" id="SM01037">
    <property type="entry name" value="Bet_v_1"/>
    <property type="match status" value="1"/>
</dbReference>